<dbReference type="OrthoDB" id="2282487at2759"/>
<reference evidence="1 2" key="1">
    <citation type="journal article" date="2018" name="G3 (Bethesda)">
        <title>Phylogenetic and Phylogenomic Definition of Rhizopus Species.</title>
        <authorList>
            <person name="Gryganskyi A.P."/>
            <person name="Golan J."/>
            <person name="Dolatabadi S."/>
            <person name="Mondo S."/>
            <person name="Robb S."/>
            <person name="Idnurm A."/>
            <person name="Muszewska A."/>
            <person name="Steczkiewicz K."/>
            <person name="Masonjones S."/>
            <person name="Liao H.L."/>
            <person name="Gajdeczka M.T."/>
            <person name="Anike F."/>
            <person name="Vuek A."/>
            <person name="Anishchenko I.M."/>
            <person name="Voigt K."/>
            <person name="de Hoog G.S."/>
            <person name="Smith M.E."/>
            <person name="Heitman J."/>
            <person name="Vilgalys R."/>
            <person name="Stajich J.E."/>
        </authorList>
    </citation>
    <scope>NUCLEOTIDE SEQUENCE [LARGE SCALE GENOMIC DNA]</scope>
    <source>
        <strain evidence="1 2">LSU 92-RS-03</strain>
    </source>
</reference>
<dbReference type="Proteomes" id="UP000253551">
    <property type="component" value="Unassembled WGS sequence"/>
</dbReference>
<feature type="non-terminal residue" evidence="1">
    <location>
        <position position="88"/>
    </location>
</feature>
<organism evidence="1 2">
    <name type="scientific">Rhizopus stolonifer</name>
    <name type="common">Rhizopus nigricans</name>
    <dbReference type="NCBI Taxonomy" id="4846"/>
    <lineage>
        <taxon>Eukaryota</taxon>
        <taxon>Fungi</taxon>
        <taxon>Fungi incertae sedis</taxon>
        <taxon>Mucoromycota</taxon>
        <taxon>Mucoromycotina</taxon>
        <taxon>Mucoromycetes</taxon>
        <taxon>Mucorales</taxon>
        <taxon>Mucorineae</taxon>
        <taxon>Rhizopodaceae</taxon>
        <taxon>Rhizopus</taxon>
    </lineage>
</organism>
<dbReference type="AlphaFoldDB" id="A0A367IKC7"/>
<sequence length="88" mass="10211">MEVDNEMYLVESVTDYDRHTDLMLPEKEMKKKAEVPAEMKQTSVITKAYKHYKDTEKEKLFFLVEGKGMSVYAAAMSLNINVRTAQGW</sequence>
<name>A0A367IKC7_RHIST</name>
<accession>A0A367IKC7</accession>
<keyword evidence="2" id="KW-1185">Reference proteome</keyword>
<evidence type="ECO:0000313" key="1">
    <source>
        <dbReference type="EMBL" id="RCH78120.1"/>
    </source>
</evidence>
<gene>
    <name evidence="1" type="ORF">CU098_000200</name>
</gene>
<protein>
    <submittedName>
        <fullName evidence="1">Uncharacterized protein</fullName>
    </submittedName>
</protein>
<evidence type="ECO:0000313" key="2">
    <source>
        <dbReference type="Proteomes" id="UP000253551"/>
    </source>
</evidence>
<proteinExistence type="predicted"/>
<dbReference type="EMBL" id="PJQM01007482">
    <property type="protein sequence ID" value="RCH78120.1"/>
    <property type="molecule type" value="Genomic_DNA"/>
</dbReference>
<comment type="caution">
    <text evidence="1">The sequence shown here is derived from an EMBL/GenBank/DDBJ whole genome shotgun (WGS) entry which is preliminary data.</text>
</comment>